<evidence type="ECO:0000313" key="3">
    <source>
        <dbReference type="Proteomes" id="UP000838748"/>
    </source>
</evidence>
<comment type="caution">
    <text evidence="2">The sequence shown here is derived from an EMBL/GenBank/DDBJ whole genome shotgun (WGS) entry which is preliminary data.</text>
</comment>
<proteinExistence type="inferred from homology"/>
<name>A0ABM8ZYD8_9VIBR</name>
<gene>
    <name evidence="2" type="ORF">VMF7928_00057</name>
</gene>
<dbReference type="PANTHER" id="PTHR35936">
    <property type="entry name" value="MEMBRANE-BOUND LYTIC MUREIN TRANSGLYCOSYLASE F"/>
    <property type="match status" value="1"/>
</dbReference>
<keyword evidence="3" id="KW-1185">Reference proteome</keyword>
<comment type="similarity">
    <text evidence="1">Belongs to the bacterial solute-binding protein 3 family.</text>
</comment>
<evidence type="ECO:0000313" key="2">
    <source>
        <dbReference type="EMBL" id="CAH0535931.1"/>
    </source>
</evidence>
<reference evidence="2" key="1">
    <citation type="submission" date="2021-11" db="EMBL/GenBank/DDBJ databases">
        <authorList>
            <person name="Rodrigo-Torres L."/>
            <person name="Arahal R. D."/>
            <person name="Lucena T."/>
        </authorList>
    </citation>
    <scope>NUCLEOTIDE SEQUENCE</scope>
    <source>
        <strain evidence="2">CECT 7928</strain>
    </source>
</reference>
<evidence type="ECO:0008006" key="4">
    <source>
        <dbReference type="Google" id="ProtNLM"/>
    </source>
</evidence>
<dbReference type="PANTHER" id="PTHR35936:SF25">
    <property type="entry name" value="ABC TRANSPORTER SUBSTRATE-BINDING PROTEIN"/>
    <property type="match status" value="1"/>
</dbReference>
<dbReference type="RefSeq" id="WP_237359477.1">
    <property type="nucleotide sequence ID" value="NZ_CAKLDM010000001.1"/>
</dbReference>
<dbReference type="SUPFAM" id="SSF53850">
    <property type="entry name" value="Periplasmic binding protein-like II"/>
    <property type="match status" value="1"/>
</dbReference>
<evidence type="ECO:0000256" key="1">
    <source>
        <dbReference type="ARBA" id="ARBA00010333"/>
    </source>
</evidence>
<dbReference type="EMBL" id="CAKLDM010000001">
    <property type="protein sequence ID" value="CAH0535931.1"/>
    <property type="molecule type" value="Genomic_DNA"/>
</dbReference>
<sequence>MTRTLILLFILLVSSFSTIAGKKAVKLCYEDVEIKPYFLGTEQIPDKPGYVVDLIKHAVNTAGAKLVLIRQPWKRCILNVTRGEVDGLFAIIKTPEREKWAEFPSQKQVDSYLIKIAYPIYVRRGRQLSWNGNQFTGVKFGIAAPAGYVARKLLVEEGIYPKDGTNLDLARGLKMVAMGRLDGYVVNKSTGDKTLKELGLENSITTLPIPFMYSYLHLAYSKPFFSTNKACAEQVWNQIAVIRNEYGDKMLSSYQMGSKAVHVESEEPSSEACSGD</sequence>
<protein>
    <recommendedName>
        <fullName evidence="4">Solute-binding protein family 3/N-terminal domain-containing protein</fullName>
    </recommendedName>
</protein>
<accession>A0ABM8ZYD8</accession>
<dbReference type="Proteomes" id="UP000838748">
    <property type="component" value="Unassembled WGS sequence"/>
</dbReference>
<dbReference type="Gene3D" id="3.40.190.10">
    <property type="entry name" value="Periplasmic binding protein-like II"/>
    <property type="match status" value="2"/>
</dbReference>
<organism evidence="2 3">
    <name type="scientific">Vibrio marisflavi CECT 7928</name>
    <dbReference type="NCBI Taxonomy" id="634439"/>
    <lineage>
        <taxon>Bacteria</taxon>
        <taxon>Pseudomonadati</taxon>
        <taxon>Pseudomonadota</taxon>
        <taxon>Gammaproteobacteria</taxon>
        <taxon>Vibrionales</taxon>
        <taxon>Vibrionaceae</taxon>
        <taxon>Vibrio</taxon>
    </lineage>
</organism>